<dbReference type="PROSITE" id="PS50883">
    <property type="entry name" value="EAL"/>
    <property type="match status" value="1"/>
</dbReference>
<evidence type="ECO:0000313" key="6">
    <source>
        <dbReference type="Proteomes" id="UP000295361"/>
    </source>
</evidence>
<dbReference type="InterPro" id="IPR000160">
    <property type="entry name" value="GGDEF_dom"/>
</dbReference>
<dbReference type="SUPFAM" id="SSF55073">
    <property type="entry name" value="Nucleotide cyclase"/>
    <property type="match status" value="1"/>
</dbReference>
<evidence type="ECO:0000259" key="1">
    <source>
        <dbReference type="PROSITE" id="PS50112"/>
    </source>
</evidence>
<dbReference type="InterPro" id="IPR029787">
    <property type="entry name" value="Nucleotide_cyclase"/>
</dbReference>
<evidence type="ECO:0000313" key="5">
    <source>
        <dbReference type="EMBL" id="TDP72678.1"/>
    </source>
</evidence>
<dbReference type="Pfam" id="PF00563">
    <property type="entry name" value="EAL"/>
    <property type="match status" value="1"/>
</dbReference>
<dbReference type="PANTHER" id="PTHR44757:SF2">
    <property type="entry name" value="BIOFILM ARCHITECTURE MAINTENANCE PROTEIN MBAA"/>
    <property type="match status" value="1"/>
</dbReference>
<dbReference type="PROSITE" id="PS50112">
    <property type="entry name" value="PAS"/>
    <property type="match status" value="1"/>
</dbReference>
<protein>
    <submittedName>
        <fullName evidence="5">PAS domain S-box-containing protein/diguanylate cyclase (GGDEF)-like protein</fullName>
    </submittedName>
</protein>
<dbReference type="Pfam" id="PF08447">
    <property type="entry name" value="PAS_3"/>
    <property type="match status" value="1"/>
</dbReference>
<dbReference type="Proteomes" id="UP000295361">
    <property type="component" value="Unassembled WGS sequence"/>
</dbReference>
<feature type="domain" description="PAC" evidence="2">
    <location>
        <begin position="210"/>
        <end position="263"/>
    </location>
</feature>
<dbReference type="Pfam" id="PF00990">
    <property type="entry name" value="GGDEF"/>
    <property type="match status" value="1"/>
</dbReference>
<dbReference type="Gene3D" id="3.20.20.450">
    <property type="entry name" value="EAL domain"/>
    <property type="match status" value="1"/>
</dbReference>
<evidence type="ECO:0000259" key="3">
    <source>
        <dbReference type="PROSITE" id="PS50883"/>
    </source>
</evidence>
<dbReference type="SMART" id="SM00267">
    <property type="entry name" value="GGDEF"/>
    <property type="match status" value="1"/>
</dbReference>
<dbReference type="InterPro" id="IPR013656">
    <property type="entry name" value="PAS_4"/>
</dbReference>
<dbReference type="SMART" id="SM00052">
    <property type="entry name" value="EAL"/>
    <property type="match status" value="1"/>
</dbReference>
<dbReference type="InterPro" id="IPR001610">
    <property type="entry name" value="PAC"/>
</dbReference>
<dbReference type="InterPro" id="IPR035965">
    <property type="entry name" value="PAS-like_dom_sf"/>
</dbReference>
<dbReference type="InterPro" id="IPR000014">
    <property type="entry name" value="PAS"/>
</dbReference>
<dbReference type="PROSITE" id="PS50113">
    <property type="entry name" value="PAC"/>
    <property type="match status" value="1"/>
</dbReference>
<dbReference type="PANTHER" id="PTHR44757">
    <property type="entry name" value="DIGUANYLATE CYCLASE DGCP"/>
    <property type="match status" value="1"/>
</dbReference>
<dbReference type="PROSITE" id="PS50887">
    <property type="entry name" value="GGDEF"/>
    <property type="match status" value="1"/>
</dbReference>
<dbReference type="SMART" id="SM00091">
    <property type="entry name" value="PAS"/>
    <property type="match status" value="2"/>
</dbReference>
<reference evidence="5 6" key="1">
    <citation type="submission" date="2019-03" db="EMBL/GenBank/DDBJ databases">
        <title>Genomic Encyclopedia of Type Strains, Phase IV (KMG-IV): sequencing the most valuable type-strain genomes for metagenomic binning, comparative biology and taxonomic classification.</title>
        <authorList>
            <person name="Goeker M."/>
        </authorList>
    </citation>
    <scope>NUCLEOTIDE SEQUENCE [LARGE SCALE GENOMIC DNA]</scope>
    <source>
        <strain evidence="5 6">DSM 16998</strain>
    </source>
</reference>
<dbReference type="InterPro" id="IPR000700">
    <property type="entry name" value="PAS-assoc_C"/>
</dbReference>
<dbReference type="InParanoid" id="A0A4R6QRC9"/>
<accession>A0A4R6QRC9</accession>
<dbReference type="InterPro" id="IPR013655">
    <property type="entry name" value="PAS_fold_3"/>
</dbReference>
<feature type="domain" description="GGDEF" evidence="4">
    <location>
        <begin position="295"/>
        <end position="428"/>
    </location>
</feature>
<comment type="caution">
    <text evidence="5">The sequence shown here is derived from an EMBL/GenBank/DDBJ whole genome shotgun (WGS) entry which is preliminary data.</text>
</comment>
<dbReference type="InterPro" id="IPR035919">
    <property type="entry name" value="EAL_sf"/>
</dbReference>
<dbReference type="InterPro" id="IPR052155">
    <property type="entry name" value="Biofilm_reg_signaling"/>
</dbReference>
<gene>
    <name evidence="5" type="ORF">DES47_102423</name>
</gene>
<dbReference type="SMART" id="SM00086">
    <property type="entry name" value="PAC"/>
    <property type="match status" value="2"/>
</dbReference>
<dbReference type="CDD" id="cd01949">
    <property type="entry name" value="GGDEF"/>
    <property type="match status" value="1"/>
</dbReference>
<evidence type="ECO:0000259" key="2">
    <source>
        <dbReference type="PROSITE" id="PS50113"/>
    </source>
</evidence>
<organism evidence="5 6">
    <name type="scientific">Roseateles toxinivorans</name>
    <dbReference type="NCBI Taxonomy" id="270368"/>
    <lineage>
        <taxon>Bacteria</taxon>
        <taxon>Pseudomonadati</taxon>
        <taxon>Pseudomonadota</taxon>
        <taxon>Betaproteobacteria</taxon>
        <taxon>Burkholderiales</taxon>
        <taxon>Sphaerotilaceae</taxon>
        <taxon>Roseateles</taxon>
    </lineage>
</organism>
<dbReference type="InterPro" id="IPR001633">
    <property type="entry name" value="EAL_dom"/>
</dbReference>
<keyword evidence="6" id="KW-1185">Reference proteome</keyword>
<feature type="domain" description="PAS" evidence="1">
    <location>
        <begin position="134"/>
        <end position="206"/>
    </location>
</feature>
<dbReference type="NCBIfam" id="TIGR00229">
    <property type="entry name" value="sensory_box"/>
    <property type="match status" value="2"/>
</dbReference>
<dbReference type="SUPFAM" id="SSF141868">
    <property type="entry name" value="EAL domain-like"/>
    <property type="match status" value="1"/>
</dbReference>
<dbReference type="SUPFAM" id="SSF55785">
    <property type="entry name" value="PYP-like sensor domain (PAS domain)"/>
    <property type="match status" value="2"/>
</dbReference>
<dbReference type="InterPro" id="IPR043128">
    <property type="entry name" value="Rev_trsase/Diguanyl_cyclase"/>
</dbReference>
<dbReference type="Gene3D" id="3.30.70.270">
    <property type="match status" value="1"/>
</dbReference>
<evidence type="ECO:0000259" key="4">
    <source>
        <dbReference type="PROSITE" id="PS50887"/>
    </source>
</evidence>
<dbReference type="CDD" id="cd00130">
    <property type="entry name" value="PAS"/>
    <property type="match status" value="2"/>
</dbReference>
<sequence>MNSLGQIEPSDDDARLAGLAFELSLDMLCVLTPDGLFERVNPAWAQTLGWSEAQLLGRCWLELANADQRALLEQAVATAPPRAKGFELQGQFVCADGSLRDLAWRWQRTADGRSICVVRDITAQKLAEQSLRESEDRWKLALESAGDGVWDWYPQTGVEVFSRRFIEMYGYSEEELTSRPEEFDKRTHPDDIEQLLRDRQAHIEGRTPTYINEHRVQCKDGSWKWILTRGMVISRDGQGRPLRMIGTHTDITSRKQDEALIWQQAHFDGLTGLPNRRMLRERLAQAMARCAASGRLLALLFIDLDHFKEVNDTLGHDKGDLLLIQAAQRIAHCLREGDTVARMGGDEFTVVLPGLGDPAEVEVVAQAVLDALAAGFQLGNELSFVSASIGITLYPQDAELIEDLFKHADQALYVAKDAGRKRFSYFTPALQEAAQNRLRLANDLRAALGAGQFEVHYQPIVELGSGAVHKAEALLRWQHPTRGPVAPNQFIPIAEASGLIIDIGDWVFRQAAAQVGRWRAALHPDFQISINKSPVQFRVDAQQGPAWAAWLQSLGLPGNSLVVEITEGLLLDGSTDVAARLMDLHAAGIGVSLDDFGTGYSSLSYLQKFDIDYLKIDQSFVRGLNLSSKDMALCRAIIVMAHELGMKVIAEGVETPLQRDLLAEAGCDYAQGYLFAKAMPPDVFEAWLAEQT</sequence>
<dbReference type="EMBL" id="SNXS01000002">
    <property type="protein sequence ID" value="TDP72678.1"/>
    <property type="molecule type" value="Genomic_DNA"/>
</dbReference>
<dbReference type="NCBIfam" id="TIGR00254">
    <property type="entry name" value="GGDEF"/>
    <property type="match status" value="1"/>
</dbReference>
<dbReference type="Pfam" id="PF08448">
    <property type="entry name" value="PAS_4"/>
    <property type="match status" value="1"/>
</dbReference>
<proteinExistence type="predicted"/>
<dbReference type="Gene3D" id="3.30.450.20">
    <property type="entry name" value="PAS domain"/>
    <property type="match status" value="2"/>
</dbReference>
<feature type="domain" description="EAL" evidence="3">
    <location>
        <begin position="437"/>
        <end position="692"/>
    </location>
</feature>
<dbReference type="RefSeq" id="WP_166651903.1">
    <property type="nucleotide sequence ID" value="NZ_SNXS01000002.1"/>
</dbReference>
<name>A0A4R6QRC9_9BURK</name>
<dbReference type="CDD" id="cd01948">
    <property type="entry name" value="EAL"/>
    <property type="match status" value="1"/>
</dbReference>
<dbReference type="GO" id="GO:0003824">
    <property type="term" value="F:catalytic activity"/>
    <property type="evidence" value="ECO:0007669"/>
    <property type="project" value="UniProtKB-ARBA"/>
</dbReference>
<dbReference type="FunFam" id="3.30.70.270:FF:000001">
    <property type="entry name" value="Diguanylate cyclase domain protein"/>
    <property type="match status" value="1"/>
</dbReference>
<dbReference type="AlphaFoldDB" id="A0A4R6QRC9"/>